<sequence>MANTSLTPASKPNIFQILPKELRDMIWESADPNSISADYAGIENSCRQAKQEMRDAARRMMSRVLKAIEAEIRKSYSVEIPVGVAPFPFSILDEVTVFLPYSEMRKIVCQFCSTAKAMEAAKFVTTLGPLLSMNLKKLTIQITNDTNDSEEFAFNVLNISHGMQQQAVDPNWRGCADEEPSPAHLNSSVLAQSYDIGEYVDFGGDNPWSFLTAELQKLLVHSLRIASKQHSRDENIDGRGTADAKPVLRTEEIIIAWDNATDEDAKRGRVWEFYEEDYPDVKQTLAKEHCLPDSHIWPTWELGFTALPANDFGYESLQGDRDAGYLKLHVGPDWDLANYEYCRQGLSVYDQPHKGRVIKRKFPEANQRFSCDDLHIHWTQLKGAHE</sequence>
<dbReference type="EMBL" id="MU006579">
    <property type="protein sequence ID" value="KAF2746138.1"/>
    <property type="molecule type" value="Genomic_DNA"/>
</dbReference>
<organism evidence="1 2">
    <name type="scientific">Sporormia fimetaria CBS 119925</name>
    <dbReference type="NCBI Taxonomy" id="1340428"/>
    <lineage>
        <taxon>Eukaryota</taxon>
        <taxon>Fungi</taxon>
        <taxon>Dikarya</taxon>
        <taxon>Ascomycota</taxon>
        <taxon>Pezizomycotina</taxon>
        <taxon>Dothideomycetes</taxon>
        <taxon>Pleosporomycetidae</taxon>
        <taxon>Pleosporales</taxon>
        <taxon>Sporormiaceae</taxon>
        <taxon>Sporormia</taxon>
    </lineage>
</organism>
<dbReference type="Proteomes" id="UP000799440">
    <property type="component" value="Unassembled WGS sequence"/>
</dbReference>
<reference evidence="1" key="1">
    <citation type="journal article" date="2020" name="Stud. Mycol.">
        <title>101 Dothideomycetes genomes: a test case for predicting lifestyles and emergence of pathogens.</title>
        <authorList>
            <person name="Haridas S."/>
            <person name="Albert R."/>
            <person name="Binder M."/>
            <person name="Bloem J."/>
            <person name="Labutti K."/>
            <person name="Salamov A."/>
            <person name="Andreopoulos B."/>
            <person name="Baker S."/>
            <person name="Barry K."/>
            <person name="Bills G."/>
            <person name="Bluhm B."/>
            <person name="Cannon C."/>
            <person name="Castanera R."/>
            <person name="Culley D."/>
            <person name="Daum C."/>
            <person name="Ezra D."/>
            <person name="Gonzalez J."/>
            <person name="Henrissat B."/>
            <person name="Kuo A."/>
            <person name="Liang C."/>
            <person name="Lipzen A."/>
            <person name="Lutzoni F."/>
            <person name="Magnuson J."/>
            <person name="Mondo S."/>
            <person name="Nolan M."/>
            <person name="Ohm R."/>
            <person name="Pangilinan J."/>
            <person name="Park H.-J."/>
            <person name="Ramirez L."/>
            <person name="Alfaro M."/>
            <person name="Sun H."/>
            <person name="Tritt A."/>
            <person name="Yoshinaga Y."/>
            <person name="Zwiers L.-H."/>
            <person name="Turgeon B."/>
            <person name="Goodwin S."/>
            <person name="Spatafora J."/>
            <person name="Crous P."/>
            <person name="Grigoriev I."/>
        </authorList>
    </citation>
    <scope>NUCLEOTIDE SEQUENCE</scope>
    <source>
        <strain evidence="1">CBS 119925</strain>
    </source>
</reference>
<dbReference type="AlphaFoldDB" id="A0A6A6V6B7"/>
<name>A0A6A6V6B7_9PLEO</name>
<proteinExistence type="predicted"/>
<accession>A0A6A6V6B7</accession>
<evidence type="ECO:0000313" key="1">
    <source>
        <dbReference type="EMBL" id="KAF2746138.1"/>
    </source>
</evidence>
<protein>
    <submittedName>
        <fullName evidence="1">Uncharacterized protein</fullName>
    </submittedName>
</protein>
<gene>
    <name evidence="1" type="ORF">M011DRAFT_459643</name>
</gene>
<evidence type="ECO:0000313" key="2">
    <source>
        <dbReference type="Proteomes" id="UP000799440"/>
    </source>
</evidence>
<keyword evidence="2" id="KW-1185">Reference proteome</keyword>